<dbReference type="AlphaFoldDB" id="A0A6J4HDI4"/>
<evidence type="ECO:0000256" key="1">
    <source>
        <dbReference type="SAM" id="MobiDB-lite"/>
    </source>
</evidence>
<feature type="non-terminal residue" evidence="2">
    <location>
        <position position="1"/>
    </location>
</feature>
<protein>
    <submittedName>
        <fullName evidence="2">Uncharacterized protein</fullName>
    </submittedName>
</protein>
<accession>A0A6J4HDI4</accession>
<feature type="compositionally biased region" description="Basic residues" evidence="1">
    <location>
        <begin position="60"/>
        <end position="75"/>
    </location>
</feature>
<reference evidence="2" key="1">
    <citation type="submission" date="2020-02" db="EMBL/GenBank/DDBJ databases">
        <authorList>
            <person name="Meier V. D."/>
        </authorList>
    </citation>
    <scope>NUCLEOTIDE SEQUENCE</scope>
    <source>
        <strain evidence="2">AVDCRST_MAG52</strain>
    </source>
</reference>
<evidence type="ECO:0000313" key="2">
    <source>
        <dbReference type="EMBL" id="CAA9220051.1"/>
    </source>
</evidence>
<sequence length="143" mass="15289">GALAAGALAVRFPRDVVPGAALPRRAGQAAGPVARQPHRQPHRRAPGTRALVGAAGADRRRAHVQRPPARRRPRRHGVEPHRGSVAAGGQRLLHRGSSHACAGAGPRPGRLRPLPRRRPVGEARLVPGSGRQDRLGGHRRRRL</sequence>
<feature type="region of interest" description="Disordered" evidence="1">
    <location>
        <begin position="19"/>
        <end position="143"/>
    </location>
</feature>
<gene>
    <name evidence="2" type="ORF">AVDCRST_MAG52-435</name>
</gene>
<name>A0A6J4HDI4_9ACTN</name>
<dbReference type="EMBL" id="CADCTN010000032">
    <property type="protein sequence ID" value="CAA9220051.1"/>
    <property type="molecule type" value="Genomic_DNA"/>
</dbReference>
<proteinExistence type="predicted"/>
<feature type="compositionally biased region" description="Basic residues" evidence="1">
    <location>
        <begin position="36"/>
        <end position="46"/>
    </location>
</feature>
<feature type="compositionally biased region" description="Basic residues" evidence="1">
    <location>
        <begin position="109"/>
        <end position="118"/>
    </location>
</feature>
<feature type="non-terminal residue" evidence="2">
    <location>
        <position position="143"/>
    </location>
</feature>
<organism evidence="2">
    <name type="scientific">uncultured Blastococcus sp</name>
    <dbReference type="NCBI Taxonomy" id="217144"/>
    <lineage>
        <taxon>Bacteria</taxon>
        <taxon>Bacillati</taxon>
        <taxon>Actinomycetota</taxon>
        <taxon>Actinomycetes</taxon>
        <taxon>Geodermatophilales</taxon>
        <taxon>Geodermatophilaceae</taxon>
        <taxon>Blastococcus</taxon>
        <taxon>environmental samples</taxon>
    </lineage>
</organism>